<dbReference type="EMBL" id="JAUSUQ010000002">
    <property type="protein sequence ID" value="MDQ0338027.1"/>
    <property type="molecule type" value="Genomic_DNA"/>
</dbReference>
<dbReference type="InterPro" id="IPR013216">
    <property type="entry name" value="Methyltransf_11"/>
</dbReference>
<dbReference type="SUPFAM" id="SSF53335">
    <property type="entry name" value="S-adenosyl-L-methionine-dependent methyltransferases"/>
    <property type="match status" value="1"/>
</dbReference>
<keyword evidence="4" id="KW-0808">Transferase</keyword>
<protein>
    <submittedName>
        <fullName evidence="4">SAM-dependent methyltransferase</fullName>
    </submittedName>
</protein>
<comment type="similarity">
    <text evidence="1">Belongs to the PhzF family.</text>
</comment>
<dbReference type="PANTHER" id="PTHR13774">
    <property type="entry name" value="PHENAZINE BIOSYNTHESIS PROTEIN"/>
    <property type="match status" value="1"/>
</dbReference>
<keyword evidence="4" id="KW-0489">Methyltransferase</keyword>
<proteinExistence type="inferred from homology"/>
<gene>
    <name evidence="4" type="ORF">J2S00_000810</name>
</gene>
<evidence type="ECO:0000259" key="3">
    <source>
        <dbReference type="Pfam" id="PF08241"/>
    </source>
</evidence>
<dbReference type="Proteomes" id="UP001232445">
    <property type="component" value="Unassembled WGS sequence"/>
</dbReference>
<organism evidence="4 5">
    <name type="scientific">Caldalkalibacillus uzonensis</name>
    <dbReference type="NCBI Taxonomy" id="353224"/>
    <lineage>
        <taxon>Bacteria</taxon>
        <taxon>Bacillati</taxon>
        <taxon>Bacillota</taxon>
        <taxon>Bacilli</taxon>
        <taxon>Bacillales</taxon>
        <taxon>Bacillaceae</taxon>
        <taxon>Caldalkalibacillus</taxon>
    </lineage>
</organism>
<keyword evidence="2" id="KW-0413">Isomerase</keyword>
<dbReference type="GO" id="GO:0032259">
    <property type="term" value="P:methylation"/>
    <property type="evidence" value="ECO:0007669"/>
    <property type="project" value="UniProtKB-KW"/>
</dbReference>
<keyword evidence="5" id="KW-1185">Reference proteome</keyword>
<dbReference type="Gene3D" id="1.10.8.900">
    <property type="match status" value="1"/>
</dbReference>
<evidence type="ECO:0000313" key="4">
    <source>
        <dbReference type="EMBL" id="MDQ0338027.1"/>
    </source>
</evidence>
<reference evidence="4 5" key="1">
    <citation type="submission" date="2023-07" db="EMBL/GenBank/DDBJ databases">
        <title>Genomic Encyclopedia of Type Strains, Phase IV (KMG-IV): sequencing the most valuable type-strain genomes for metagenomic binning, comparative biology and taxonomic classification.</title>
        <authorList>
            <person name="Goeker M."/>
        </authorList>
    </citation>
    <scope>NUCLEOTIDE SEQUENCE [LARGE SCALE GENOMIC DNA]</scope>
    <source>
        <strain evidence="4 5">DSM 17740</strain>
    </source>
</reference>
<dbReference type="InterPro" id="IPR029063">
    <property type="entry name" value="SAM-dependent_MTases_sf"/>
</dbReference>
<accession>A0ABU0CSL7</accession>
<sequence>MRIYIVDSFTDRPFAGNPAAVCLLDASQSEMWMQQVAAEMNLSETAFVMKKEDGFSLRWFTPEVEVDLCGHATLAAAHILWEKKSVLPEHAIAFHTLSGTLTAKERAGWIEVAEEMPYDYQMFDYIVNNFAFHHFLYKTEALDEVARVIKPNGVFKLRNYVAHDMPRWWIYQYFPSTFEEDLQRFWEKERLFLELSARGFTVQLHVHYRMEESRVADFLPYVENRDISILTLISDEEYFRGLEQMKAEIERDPEATFVQEFAELECLAVKA</sequence>
<dbReference type="SUPFAM" id="SSF54506">
    <property type="entry name" value="Diaminopimelate epimerase-like"/>
    <property type="match status" value="1"/>
</dbReference>
<dbReference type="NCBIfam" id="TIGR00654">
    <property type="entry name" value="PhzF_family"/>
    <property type="match status" value="1"/>
</dbReference>
<name>A0ABU0CSL7_9BACI</name>
<evidence type="ECO:0000256" key="1">
    <source>
        <dbReference type="ARBA" id="ARBA00008270"/>
    </source>
</evidence>
<evidence type="ECO:0000313" key="5">
    <source>
        <dbReference type="Proteomes" id="UP001232445"/>
    </source>
</evidence>
<comment type="caution">
    <text evidence="4">The sequence shown here is derived from an EMBL/GenBank/DDBJ whole genome shotgun (WGS) entry which is preliminary data.</text>
</comment>
<evidence type="ECO:0000256" key="2">
    <source>
        <dbReference type="ARBA" id="ARBA00023235"/>
    </source>
</evidence>
<dbReference type="Pfam" id="PF08241">
    <property type="entry name" value="Methyltransf_11"/>
    <property type="match status" value="1"/>
</dbReference>
<dbReference type="RefSeq" id="WP_307335727.1">
    <property type="nucleotide sequence ID" value="NZ_JAUSUQ010000002.1"/>
</dbReference>
<feature type="domain" description="Methyltransferase type 11" evidence="3">
    <location>
        <begin position="112"/>
        <end position="155"/>
    </location>
</feature>
<dbReference type="Gene3D" id="3.40.50.150">
    <property type="entry name" value="Vaccinia Virus protein VP39"/>
    <property type="match status" value="1"/>
</dbReference>
<dbReference type="InterPro" id="IPR003719">
    <property type="entry name" value="Phenazine_PhzF-like"/>
</dbReference>
<dbReference type="Pfam" id="PF02567">
    <property type="entry name" value="PhzC-PhzF"/>
    <property type="match status" value="1"/>
</dbReference>
<dbReference type="PANTHER" id="PTHR13774:SF17">
    <property type="entry name" value="PHENAZINE BIOSYNTHESIS-LIKE DOMAIN-CONTAINING PROTEIN"/>
    <property type="match status" value="1"/>
</dbReference>
<dbReference type="GO" id="GO:0008168">
    <property type="term" value="F:methyltransferase activity"/>
    <property type="evidence" value="ECO:0007669"/>
    <property type="project" value="UniProtKB-KW"/>
</dbReference>
<dbReference type="Gene3D" id="3.10.310.10">
    <property type="entry name" value="Diaminopimelate Epimerase, Chain A, domain 1"/>
    <property type="match status" value="1"/>
</dbReference>